<keyword evidence="4 7" id="KW-0812">Transmembrane</keyword>
<evidence type="ECO:0000256" key="8">
    <source>
        <dbReference type="SAM" id="Phobius"/>
    </source>
</evidence>
<dbReference type="InterPro" id="IPR050363">
    <property type="entry name" value="MIP/Aquaporin"/>
</dbReference>
<comment type="subcellular location">
    <subcellularLocation>
        <location evidence="1">Membrane</location>
        <topology evidence="1">Multi-pass membrane protein</topology>
    </subcellularLocation>
</comment>
<keyword evidence="3 7" id="KW-0813">Transport</keyword>
<feature type="transmembrane region" description="Helical" evidence="8">
    <location>
        <begin position="134"/>
        <end position="152"/>
    </location>
</feature>
<proteinExistence type="inferred from homology"/>
<dbReference type="Gene3D" id="1.20.1080.10">
    <property type="entry name" value="Glycerol uptake facilitator protein"/>
    <property type="match status" value="1"/>
</dbReference>
<evidence type="ECO:0000313" key="9">
    <source>
        <dbReference type="EMBL" id="TKB98379.1"/>
    </source>
</evidence>
<dbReference type="PRINTS" id="PR00783">
    <property type="entry name" value="MINTRINSICP"/>
</dbReference>
<dbReference type="Proteomes" id="UP000310477">
    <property type="component" value="Unassembled WGS sequence"/>
</dbReference>
<dbReference type="RefSeq" id="WP_136877658.1">
    <property type="nucleotide sequence ID" value="NZ_SWBO01000008.1"/>
</dbReference>
<evidence type="ECO:0000256" key="1">
    <source>
        <dbReference type="ARBA" id="ARBA00004141"/>
    </source>
</evidence>
<evidence type="ECO:0000256" key="2">
    <source>
        <dbReference type="ARBA" id="ARBA00006175"/>
    </source>
</evidence>
<evidence type="ECO:0000256" key="6">
    <source>
        <dbReference type="ARBA" id="ARBA00023136"/>
    </source>
</evidence>
<dbReference type="GO" id="GO:0005886">
    <property type="term" value="C:plasma membrane"/>
    <property type="evidence" value="ECO:0007669"/>
    <property type="project" value="TreeGrafter"/>
</dbReference>
<dbReference type="InterPro" id="IPR023271">
    <property type="entry name" value="Aquaporin-like"/>
</dbReference>
<dbReference type="AlphaFoldDB" id="A0A4U1C2W0"/>
<dbReference type="PANTHER" id="PTHR43829">
    <property type="entry name" value="AQUAPORIN OR AQUAGLYCEROPORIN RELATED"/>
    <property type="match status" value="1"/>
</dbReference>
<name>A0A4U1C2W0_9SPHI</name>
<evidence type="ECO:0000313" key="10">
    <source>
        <dbReference type="Proteomes" id="UP000310477"/>
    </source>
</evidence>
<accession>A0A4U1C2W0</accession>
<protein>
    <submittedName>
        <fullName evidence="9">Aquaporin family protein</fullName>
    </submittedName>
</protein>
<dbReference type="Pfam" id="PF00230">
    <property type="entry name" value="MIP"/>
    <property type="match status" value="1"/>
</dbReference>
<keyword evidence="5 8" id="KW-1133">Transmembrane helix</keyword>
<evidence type="ECO:0000256" key="3">
    <source>
        <dbReference type="ARBA" id="ARBA00022448"/>
    </source>
</evidence>
<keyword evidence="6 8" id="KW-0472">Membrane</keyword>
<evidence type="ECO:0000256" key="5">
    <source>
        <dbReference type="ARBA" id="ARBA00022989"/>
    </source>
</evidence>
<dbReference type="EMBL" id="SWBO01000008">
    <property type="protein sequence ID" value="TKB98379.1"/>
    <property type="molecule type" value="Genomic_DNA"/>
</dbReference>
<feature type="transmembrane region" description="Helical" evidence="8">
    <location>
        <begin position="172"/>
        <end position="194"/>
    </location>
</feature>
<gene>
    <name evidence="9" type="ORF">FA045_13740</name>
</gene>
<evidence type="ECO:0000256" key="4">
    <source>
        <dbReference type="ARBA" id="ARBA00022692"/>
    </source>
</evidence>
<evidence type="ECO:0000256" key="7">
    <source>
        <dbReference type="RuleBase" id="RU000477"/>
    </source>
</evidence>
<dbReference type="GO" id="GO:0015254">
    <property type="term" value="F:glycerol channel activity"/>
    <property type="evidence" value="ECO:0007669"/>
    <property type="project" value="TreeGrafter"/>
</dbReference>
<dbReference type="OrthoDB" id="9807293at2"/>
<dbReference type="SUPFAM" id="SSF81338">
    <property type="entry name" value="Aquaporin-like"/>
    <property type="match status" value="1"/>
</dbReference>
<keyword evidence="10" id="KW-1185">Reference proteome</keyword>
<dbReference type="PANTHER" id="PTHR43829:SF9">
    <property type="entry name" value="AQUAPORIN-9"/>
    <property type="match status" value="1"/>
</dbReference>
<feature type="transmembrane region" description="Helical" evidence="8">
    <location>
        <begin position="220"/>
        <end position="243"/>
    </location>
</feature>
<organism evidence="9 10">
    <name type="scientific">Pedobacter cryotolerans</name>
    <dbReference type="NCBI Taxonomy" id="2571270"/>
    <lineage>
        <taxon>Bacteria</taxon>
        <taxon>Pseudomonadati</taxon>
        <taxon>Bacteroidota</taxon>
        <taxon>Sphingobacteriia</taxon>
        <taxon>Sphingobacteriales</taxon>
        <taxon>Sphingobacteriaceae</taxon>
        <taxon>Pedobacter</taxon>
    </lineage>
</organism>
<comment type="caution">
    <text evidence="9">The sequence shown here is derived from an EMBL/GenBank/DDBJ whole genome shotgun (WGS) entry which is preliminary data.</text>
</comment>
<feature type="transmembrane region" description="Helical" evidence="8">
    <location>
        <begin position="39"/>
        <end position="59"/>
    </location>
</feature>
<reference evidence="9 10" key="1">
    <citation type="submission" date="2019-04" db="EMBL/GenBank/DDBJ databases">
        <title>Pedobacter sp. AR-2-6 sp. nov., isolated from Arctic soil.</title>
        <authorList>
            <person name="Dahal R.H."/>
            <person name="Kim D.-U."/>
        </authorList>
    </citation>
    <scope>NUCLEOTIDE SEQUENCE [LARGE SCALE GENOMIC DNA]</scope>
    <source>
        <strain evidence="9 10">AR-2-6</strain>
    </source>
</reference>
<dbReference type="InterPro" id="IPR000425">
    <property type="entry name" value="MIP"/>
</dbReference>
<sequence length="246" mass="25857">MNVYLAEFIGTALMILLGNGVVANVVLKGTKGNNSGWMVITTAWALAVFIGVVVAGPHSGAHLNPIVTLGLAIGKGFDWALMPGYIAAQIAGAMTGSFLVWLMYKDYFDATDDQGLKAAPFATAPAIRNYSSNLLSEIIGTFVLIFVIFYFTDASMGTKEETMPIGLGSLGAIPVAFLVWVIGLGLGGTTGYAINPARDLGPRIIHSIIPMKGKGSSDWAYAWVPIIGPIIGSALAAFVYLALNIK</sequence>
<comment type="similarity">
    <text evidence="2 7">Belongs to the MIP/aquaporin (TC 1.A.8) family.</text>
</comment>
<feature type="transmembrane region" description="Helical" evidence="8">
    <location>
        <begin position="6"/>
        <end position="27"/>
    </location>
</feature>
<feature type="transmembrane region" description="Helical" evidence="8">
    <location>
        <begin position="79"/>
        <end position="104"/>
    </location>
</feature>
<dbReference type="NCBIfam" id="TIGR00861">
    <property type="entry name" value="MIP"/>
    <property type="match status" value="1"/>
</dbReference>